<gene>
    <name evidence="1" type="ORF">TNCV_980511</name>
</gene>
<accession>A0A8X6RZJ4</accession>
<organism evidence="1 2">
    <name type="scientific">Trichonephila clavipes</name>
    <name type="common">Golden silk orbweaver</name>
    <name type="synonym">Nephila clavipes</name>
    <dbReference type="NCBI Taxonomy" id="2585209"/>
    <lineage>
        <taxon>Eukaryota</taxon>
        <taxon>Metazoa</taxon>
        <taxon>Ecdysozoa</taxon>
        <taxon>Arthropoda</taxon>
        <taxon>Chelicerata</taxon>
        <taxon>Arachnida</taxon>
        <taxon>Araneae</taxon>
        <taxon>Araneomorphae</taxon>
        <taxon>Entelegynae</taxon>
        <taxon>Araneoidea</taxon>
        <taxon>Nephilidae</taxon>
        <taxon>Trichonephila</taxon>
    </lineage>
</organism>
<proteinExistence type="predicted"/>
<dbReference type="Proteomes" id="UP000887159">
    <property type="component" value="Unassembled WGS sequence"/>
</dbReference>
<keyword evidence="2" id="KW-1185">Reference proteome</keyword>
<evidence type="ECO:0000313" key="1">
    <source>
        <dbReference type="EMBL" id="GFY03046.1"/>
    </source>
</evidence>
<reference evidence="1" key="1">
    <citation type="submission" date="2020-08" db="EMBL/GenBank/DDBJ databases">
        <title>Multicomponent nature underlies the extraordinary mechanical properties of spider dragline silk.</title>
        <authorList>
            <person name="Kono N."/>
            <person name="Nakamura H."/>
            <person name="Mori M."/>
            <person name="Yoshida Y."/>
            <person name="Ohtoshi R."/>
            <person name="Malay A.D."/>
            <person name="Moran D.A.P."/>
            <person name="Tomita M."/>
            <person name="Numata K."/>
            <person name="Arakawa K."/>
        </authorList>
    </citation>
    <scope>NUCLEOTIDE SEQUENCE</scope>
</reference>
<sequence>MVDFAGYVICALIRPKGVLWDLVQGCEKASSVFEHQFLQTTFVQASMCEWSSYPARREMDLPRNIAIELGVQHSLENVHIHLRVHVSNHRN</sequence>
<dbReference type="EMBL" id="BMAU01021234">
    <property type="protein sequence ID" value="GFY03046.1"/>
    <property type="molecule type" value="Genomic_DNA"/>
</dbReference>
<protein>
    <submittedName>
        <fullName evidence="1">Uncharacterized protein</fullName>
    </submittedName>
</protein>
<evidence type="ECO:0000313" key="2">
    <source>
        <dbReference type="Proteomes" id="UP000887159"/>
    </source>
</evidence>
<comment type="caution">
    <text evidence="1">The sequence shown here is derived from an EMBL/GenBank/DDBJ whole genome shotgun (WGS) entry which is preliminary data.</text>
</comment>
<name>A0A8X6RZJ4_TRICX</name>
<dbReference type="AlphaFoldDB" id="A0A8X6RZJ4"/>